<dbReference type="SUPFAM" id="SSF55469">
    <property type="entry name" value="FMN-dependent nitroreductase-like"/>
    <property type="match status" value="1"/>
</dbReference>
<dbReference type="InterPro" id="IPR029479">
    <property type="entry name" value="Nitroreductase"/>
</dbReference>
<dbReference type="CDD" id="cd02138">
    <property type="entry name" value="TdsD-like"/>
    <property type="match status" value="1"/>
</dbReference>
<organism evidence="4 5">
    <name type="scientific">Thauera linaloolentis (strain DSM 12138 / JCM 21573 / CCUG 41526 / CIP 105981 / IAM 15112 / NBRC 102519 / 47Lol)</name>
    <dbReference type="NCBI Taxonomy" id="1123367"/>
    <lineage>
        <taxon>Bacteria</taxon>
        <taxon>Pseudomonadati</taxon>
        <taxon>Pseudomonadota</taxon>
        <taxon>Betaproteobacteria</taxon>
        <taxon>Rhodocyclales</taxon>
        <taxon>Zoogloeaceae</taxon>
        <taxon>Thauera</taxon>
    </lineage>
</organism>
<feature type="domain" description="Nitroreductase" evidence="3">
    <location>
        <begin position="19"/>
        <end position="60"/>
    </location>
</feature>
<dbReference type="RefSeq" id="WP_004344380.1">
    <property type="nucleotide sequence ID" value="NZ_AMXE01000097.1"/>
</dbReference>
<evidence type="ECO:0000256" key="1">
    <source>
        <dbReference type="ARBA" id="ARBA00007118"/>
    </source>
</evidence>
<dbReference type="EMBL" id="AMXE01000097">
    <property type="protein sequence ID" value="ENO84681.1"/>
    <property type="molecule type" value="Genomic_DNA"/>
</dbReference>
<keyword evidence="2" id="KW-0560">Oxidoreductase</keyword>
<dbReference type="STRING" id="1123367.GCA_000621305_02184"/>
<comment type="caution">
    <text evidence="4">The sequence shown here is derived from an EMBL/GenBank/DDBJ whole genome shotgun (WGS) entry which is preliminary data.</text>
</comment>
<evidence type="ECO:0000256" key="2">
    <source>
        <dbReference type="ARBA" id="ARBA00023002"/>
    </source>
</evidence>
<dbReference type="PANTHER" id="PTHR43673:SF10">
    <property type="entry name" value="NADH DEHYDROGENASE_NAD(P)H NITROREDUCTASE XCC3605-RELATED"/>
    <property type="match status" value="1"/>
</dbReference>
<evidence type="ECO:0000313" key="5">
    <source>
        <dbReference type="Proteomes" id="UP000013232"/>
    </source>
</evidence>
<dbReference type="Proteomes" id="UP000013232">
    <property type="component" value="Unassembled WGS sequence"/>
</dbReference>
<dbReference type="InterPro" id="IPR000415">
    <property type="entry name" value="Nitroreductase-like"/>
</dbReference>
<gene>
    <name evidence="4" type="ORF">C666_16845</name>
</gene>
<dbReference type="eggNOG" id="COG0778">
    <property type="taxonomic scope" value="Bacteria"/>
</dbReference>
<dbReference type="GO" id="GO:0016491">
    <property type="term" value="F:oxidoreductase activity"/>
    <property type="evidence" value="ECO:0007669"/>
    <property type="project" value="UniProtKB-KW"/>
</dbReference>
<name>N6XSF9_THAL4</name>
<sequence>MSIHEHRRTEHEIDTLFVSRWSTRAFSGEEITDAELFSVLEAARWAPSGGNVQPWRFIYAKRHSPAWPAFLGFLNEGNRRWADKAAALILLTSRTTRDRGDGSGQQPLRSHSFDAGAAWSNLAHQARLQGLSTRAIGGFDQDSARREVGVPPDHALEIVIALGRPDANKSGLPDDLREKDVPNDRLPLAALVAADRFSFA</sequence>
<dbReference type="OrthoDB" id="9802510at2"/>
<comment type="similarity">
    <text evidence="1">Belongs to the nitroreductase family.</text>
</comment>
<dbReference type="Pfam" id="PF00881">
    <property type="entry name" value="Nitroreductase"/>
    <property type="match status" value="2"/>
</dbReference>
<keyword evidence="5" id="KW-1185">Reference proteome</keyword>
<feature type="domain" description="Nitroreductase" evidence="3">
    <location>
        <begin position="75"/>
        <end position="164"/>
    </location>
</feature>
<dbReference type="Gene3D" id="3.40.109.10">
    <property type="entry name" value="NADH Oxidase"/>
    <property type="match status" value="1"/>
</dbReference>
<dbReference type="PANTHER" id="PTHR43673">
    <property type="entry name" value="NAD(P)H NITROREDUCTASE YDGI-RELATED"/>
    <property type="match status" value="1"/>
</dbReference>
<accession>N6XSF9</accession>
<evidence type="ECO:0000259" key="3">
    <source>
        <dbReference type="Pfam" id="PF00881"/>
    </source>
</evidence>
<reference evidence="4 5" key="1">
    <citation type="submission" date="2012-09" db="EMBL/GenBank/DDBJ databases">
        <title>Draft Genome Sequences of 6 Strains from Genus Thauera.</title>
        <authorList>
            <person name="Liu B."/>
            <person name="Shapleigh J.P."/>
            <person name="Frostegard A.H."/>
        </authorList>
    </citation>
    <scope>NUCLEOTIDE SEQUENCE [LARGE SCALE GENOMIC DNA]</scope>
    <source>
        <strain evidence="5">47Lol / DSM 12138</strain>
    </source>
</reference>
<dbReference type="AlphaFoldDB" id="N6XSF9"/>
<protein>
    <submittedName>
        <fullName evidence="4">Nitroreductase</fullName>
    </submittedName>
</protein>
<proteinExistence type="inferred from homology"/>
<evidence type="ECO:0000313" key="4">
    <source>
        <dbReference type="EMBL" id="ENO84681.1"/>
    </source>
</evidence>